<comment type="caution">
    <text evidence="2">The sequence shown here is derived from an EMBL/GenBank/DDBJ whole genome shotgun (WGS) entry which is preliminary data.</text>
</comment>
<name>A0AAD6T0U3_9AGAR</name>
<accession>A0AAD6T0U3</accession>
<keyword evidence="1" id="KW-1133">Transmembrane helix</keyword>
<keyword evidence="1" id="KW-0812">Transmembrane</keyword>
<dbReference type="Proteomes" id="UP001218188">
    <property type="component" value="Unassembled WGS sequence"/>
</dbReference>
<keyword evidence="3" id="KW-1185">Reference proteome</keyword>
<feature type="transmembrane region" description="Helical" evidence="1">
    <location>
        <begin position="91"/>
        <end position="107"/>
    </location>
</feature>
<gene>
    <name evidence="2" type="ORF">C8F04DRAFT_1181853</name>
</gene>
<proteinExistence type="predicted"/>
<dbReference type="EMBL" id="JARJCM010000047">
    <property type="protein sequence ID" value="KAJ7035823.1"/>
    <property type="molecule type" value="Genomic_DNA"/>
</dbReference>
<evidence type="ECO:0000256" key="1">
    <source>
        <dbReference type="SAM" id="Phobius"/>
    </source>
</evidence>
<evidence type="ECO:0000313" key="3">
    <source>
        <dbReference type="Proteomes" id="UP001218188"/>
    </source>
</evidence>
<evidence type="ECO:0000313" key="2">
    <source>
        <dbReference type="EMBL" id="KAJ7035823.1"/>
    </source>
</evidence>
<reference evidence="2" key="1">
    <citation type="submission" date="2023-03" db="EMBL/GenBank/DDBJ databases">
        <title>Massive genome expansion in bonnet fungi (Mycena s.s.) driven by repeated elements and novel gene families across ecological guilds.</title>
        <authorList>
            <consortium name="Lawrence Berkeley National Laboratory"/>
            <person name="Harder C.B."/>
            <person name="Miyauchi S."/>
            <person name="Viragh M."/>
            <person name="Kuo A."/>
            <person name="Thoen E."/>
            <person name="Andreopoulos B."/>
            <person name="Lu D."/>
            <person name="Skrede I."/>
            <person name="Drula E."/>
            <person name="Henrissat B."/>
            <person name="Morin E."/>
            <person name="Kohler A."/>
            <person name="Barry K."/>
            <person name="LaButti K."/>
            <person name="Morin E."/>
            <person name="Salamov A."/>
            <person name="Lipzen A."/>
            <person name="Mereny Z."/>
            <person name="Hegedus B."/>
            <person name="Baldrian P."/>
            <person name="Stursova M."/>
            <person name="Weitz H."/>
            <person name="Taylor A."/>
            <person name="Grigoriev I.V."/>
            <person name="Nagy L.G."/>
            <person name="Martin F."/>
            <person name="Kauserud H."/>
        </authorList>
    </citation>
    <scope>NUCLEOTIDE SEQUENCE</scope>
    <source>
        <strain evidence="2">CBHHK200</strain>
    </source>
</reference>
<dbReference type="AlphaFoldDB" id="A0AAD6T0U3"/>
<protein>
    <submittedName>
        <fullName evidence="2">Uncharacterized protein</fullName>
    </submittedName>
</protein>
<sequence>MSACALQRTDAKTKAFSLEFFLIPPPSTVRDANACPLLGPSFKRYVSTLDTTYSTTEAKLKTNVENDVSGVNLTPLSRDNGEFHYSIRSHLAFLVIILLAIGEYYYFPASILFPE</sequence>
<organism evidence="2 3">
    <name type="scientific">Mycena alexandri</name>
    <dbReference type="NCBI Taxonomy" id="1745969"/>
    <lineage>
        <taxon>Eukaryota</taxon>
        <taxon>Fungi</taxon>
        <taxon>Dikarya</taxon>
        <taxon>Basidiomycota</taxon>
        <taxon>Agaricomycotina</taxon>
        <taxon>Agaricomycetes</taxon>
        <taxon>Agaricomycetidae</taxon>
        <taxon>Agaricales</taxon>
        <taxon>Marasmiineae</taxon>
        <taxon>Mycenaceae</taxon>
        <taxon>Mycena</taxon>
    </lineage>
</organism>
<keyword evidence="1" id="KW-0472">Membrane</keyword>